<dbReference type="PANTHER" id="PTHR13271">
    <property type="entry name" value="UNCHARACTERIZED PUTATIVE METHYLTRANSFERASE"/>
    <property type="match status" value="1"/>
</dbReference>
<feature type="region of interest" description="Disordered" evidence="1">
    <location>
        <begin position="395"/>
        <end position="427"/>
    </location>
</feature>
<dbReference type="EMBL" id="LK023321">
    <property type="protein sequence ID" value="CDS06593.1"/>
    <property type="molecule type" value="Genomic_DNA"/>
</dbReference>
<feature type="compositionally biased region" description="Acidic residues" evidence="1">
    <location>
        <begin position="236"/>
        <end position="255"/>
    </location>
</feature>
<dbReference type="PANTHER" id="PTHR13271:SF34">
    <property type="entry name" value="N-LYSINE METHYLTRANSFERASE SETD6"/>
    <property type="match status" value="1"/>
</dbReference>
<feature type="compositionally biased region" description="Acidic residues" evidence="1">
    <location>
        <begin position="399"/>
        <end position="417"/>
    </location>
</feature>
<proteinExistence type="predicted"/>
<feature type="compositionally biased region" description="Acidic residues" evidence="1">
    <location>
        <begin position="288"/>
        <end position="298"/>
    </location>
</feature>
<dbReference type="SUPFAM" id="SSF82199">
    <property type="entry name" value="SET domain"/>
    <property type="match status" value="2"/>
</dbReference>
<dbReference type="InterPro" id="IPR001214">
    <property type="entry name" value="SET_dom"/>
</dbReference>
<dbReference type="InterPro" id="IPR046341">
    <property type="entry name" value="SET_dom_sf"/>
</dbReference>
<organism evidence="3">
    <name type="scientific">Lichtheimia ramosa</name>
    <dbReference type="NCBI Taxonomy" id="688394"/>
    <lineage>
        <taxon>Eukaryota</taxon>
        <taxon>Fungi</taxon>
        <taxon>Fungi incertae sedis</taxon>
        <taxon>Mucoromycota</taxon>
        <taxon>Mucoromycotina</taxon>
        <taxon>Mucoromycetes</taxon>
        <taxon>Mucorales</taxon>
        <taxon>Lichtheimiaceae</taxon>
        <taxon>Lichtheimia</taxon>
    </lineage>
</organism>
<reference evidence="3" key="1">
    <citation type="journal article" date="2014" name="Genome Announc.">
        <title>De novo whole-genome sequence and genome annotation of Lichtheimia ramosa.</title>
        <authorList>
            <person name="Linde J."/>
            <person name="Schwartze V."/>
            <person name="Binder U."/>
            <person name="Lass-Florl C."/>
            <person name="Voigt K."/>
            <person name="Horn F."/>
        </authorList>
    </citation>
    <scope>NUCLEOTIDE SEQUENCE</scope>
    <source>
        <strain evidence="3">JMRC FSU:6197</strain>
    </source>
</reference>
<dbReference type="GO" id="GO:0005634">
    <property type="term" value="C:nucleus"/>
    <property type="evidence" value="ECO:0007669"/>
    <property type="project" value="TreeGrafter"/>
</dbReference>
<evidence type="ECO:0000256" key="1">
    <source>
        <dbReference type="SAM" id="MobiDB-lite"/>
    </source>
</evidence>
<feature type="domain" description="SET" evidence="2">
    <location>
        <begin position="17"/>
        <end position="321"/>
    </location>
</feature>
<evidence type="ECO:0000313" key="3">
    <source>
        <dbReference type="EMBL" id="CDS06593.1"/>
    </source>
</evidence>
<dbReference type="InterPro" id="IPR050600">
    <property type="entry name" value="SETD3_SETD6_MTase"/>
</dbReference>
<sequence length="605" mass="69807">MVENDKLATLLEWFKENKVTWDNTKIDVRAVDDGFGVFALKDCPENETLVKIPKSCILSAKSTGVANILEDEAIEGGAALSIAVMYELAQGTESPWYGYLQALPFSEDLPIFWSEAEKMLFKGTELEDVVFNDQNDLNDDYETVVMPLVEKYPYIFPKDKFTLELFCRISTLVSSRAFEVDTYHETAMVPFADIFNHRSGDEDVHFQTDFDVCDACGELEYCQHQYAEYLEHGSGDEDEWSDVEEEEDDDDMDDAASVEEADMDKDDDDDESLQDLEELEDAKVDFWKEEDEDNDDENKDTCDMVLDRPIKAGAEVFNTYGPLPNVILLNKYGFCHDNNKNDYISVAQDNVFSTCIETIRDELFGTSQESEEVIEQIVERVRERFEFFLTNEPILCPKEDDDEDDEDEEEEEEEEEHEHEHDGCCGSDDKEDEHDHGCCEDDGCCGGGEDRSPPYFANVEGLYEDNLICLLHVVFVDDKLFAKFQENIEEALKYFEQLAKDSEDGAKKKNADLIETKKMVYTVCKRLSELRRQDYLDASGRWVPIEQDIQKRDNETTNKRQYYALTCYISEKQIVQRSIEYYDSRIKACELEAKSASKKKQKSRK</sequence>
<feature type="region of interest" description="Disordered" evidence="1">
    <location>
        <begin position="279"/>
        <end position="301"/>
    </location>
</feature>
<evidence type="ECO:0000259" key="2">
    <source>
        <dbReference type="PROSITE" id="PS50280"/>
    </source>
</evidence>
<dbReference type="OrthoDB" id="441812at2759"/>
<dbReference type="AlphaFoldDB" id="A0A077WHW0"/>
<feature type="region of interest" description="Disordered" evidence="1">
    <location>
        <begin position="233"/>
        <end position="255"/>
    </location>
</feature>
<protein>
    <recommendedName>
        <fullName evidence="2">SET domain-containing protein</fullName>
    </recommendedName>
</protein>
<accession>A0A077WHW0</accession>
<dbReference type="GO" id="GO:0016279">
    <property type="term" value="F:protein-lysine N-methyltransferase activity"/>
    <property type="evidence" value="ECO:0007669"/>
    <property type="project" value="TreeGrafter"/>
</dbReference>
<dbReference type="Gene3D" id="3.90.1410.10">
    <property type="entry name" value="set domain protein methyltransferase, domain 1"/>
    <property type="match status" value="2"/>
</dbReference>
<name>A0A077WHW0_9FUNG</name>
<dbReference type="PROSITE" id="PS50280">
    <property type="entry name" value="SET"/>
    <property type="match status" value="1"/>
</dbReference>
<gene>
    <name evidence="3" type="ORF">LRAMOSA09121</name>
</gene>